<evidence type="ECO:0000313" key="3">
    <source>
        <dbReference type="Proteomes" id="UP000572377"/>
    </source>
</evidence>
<feature type="chain" id="PRO_5033013256" description="Thioredoxin-like protein" evidence="1">
    <location>
        <begin position="21"/>
        <end position="124"/>
    </location>
</feature>
<keyword evidence="1" id="KW-0732">Signal</keyword>
<dbReference type="Proteomes" id="UP000572377">
    <property type="component" value="Unassembled WGS sequence"/>
</dbReference>
<evidence type="ECO:0000256" key="1">
    <source>
        <dbReference type="SAM" id="SignalP"/>
    </source>
</evidence>
<dbReference type="SUPFAM" id="SSF52833">
    <property type="entry name" value="Thioredoxin-like"/>
    <property type="match status" value="1"/>
</dbReference>
<dbReference type="InterPro" id="IPR036249">
    <property type="entry name" value="Thioredoxin-like_sf"/>
</dbReference>
<organism evidence="2 3">
    <name type="scientific">Halovulum dunhuangense</name>
    <dbReference type="NCBI Taxonomy" id="1505036"/>
    <lineage>
        <taxon>Bacteria</taxon>
        <taxon>Pseudomonadati</taxon>
        <taxon>Pseudomonadota</taxon>
        <taxon>Alphaproteobacteria</taxon>
        <taxon>Rhodobacterales</taxon>
        <taxon>Paracoccaceae</taxon>
        <taxon>Halovulum</taxon>
    </lineage>
</organism>
<dbReference type="Gene3D" id="3.40.30.10">
    <property type="entry name" value="Glutaredoxin"/>
    <property type="match status" value="1"/>
</dbReference>
<feature type="signal peptide" evidence="1">
    <location>
        <begin position="1"/>
        <end position="20"/>
    </location>
</feature>
<reference evidence="2 3" key="1">
    <citation type="submission" date="2020-05" db="EMBL/GenBank/DDBJ databases">
        <title>Gimesia benthica sp. nov., a novel planctomycete isolated from a deep-sea water sample of the Northwest Indian Ocean.</title>
        <authorList>
            <person name="Wang J."/>
            <person name="Ruan C."/>
            <person name="Song L."/>
            <person name="Zhu Y."/>
            <person name="Li A."/>
            <person name="Zheng X."/>
            <person name="Wang L."/>
            <person name="Lu Z."/>
            <person name="Huang Y."/>
            <person name="Du W."/>
            <person name="Zhou Y."/>
            <person name="Huang L."/>
            <person name="Dai X."/>
        </authorList>
    </citation>
    <scope>NUCLEOTIDE SEQUENCE [LARGE SCALE GENOMIC DNA]</scope>
    <source>
        <strain evidence="2 3">YYQ-30</strain>
    </source>
</reference>
<evidence type="ECO:0000313" key="2">
    <source>
        <dbReference type="EMBL" id="NNU79246.1"/>
    </source>
</evidence>
<protein>
    <recommendedName>
        <fullName evidence="4">Thioredoxin-like protein</fullName>
    </recommendedName>
</protein>
<dbReference type="EMBL" id="JABFBC010000001">
    <property type="protein sequence ID" value="NNU79246.1"/>
    <property type="molecule type" value="Genomic_DNA"/>
</dbReference>
<keyword evidence="3" id="KW-1185">Reference proteome</keyword>
<proteinExistence type="predicted"/>
<gene>
    <name evidence="2" type="ORF">HMH01_02235</name>
</gene>
<evidence type="ECO:0008006" key="4">
    <source>
        <dbReference type="Google" id="ProtNLM"/>
    </source>
</evidence>
<accession>A0A849KYI2</accession>
<comment type="caution">
    <text evidence="2">The sequence shown here is derived from an EMBL/GenBank/DDBJ whole genome shotgun (WGS) entry which is preliminary data.</text>
</comment>
<dbReference type="AlphaFoldDB" id="A0A849KYI2"/>
<name>A0A849KYI2_9RHOB</name>
<sequence length="124" mass="13446">MTTRAALAAALALGPAFAGAQELVMFDAPGCYWCAKWTEEIGPIYPKTAEGERAPLRRVSIAAPMPADLPEIGRIVYTPTFVLVHDGAEIGRIEGYPGEDFFWGLLTRLVDELPRTPNNNEGEG</sequence>